<evidence type="ECO:0000256" key="2">
    <source>
        <dbReference type="ARBA" id="ARBA00023008"/>
    </source>
</evidence>
<evidence type="ECO:0000256" key="4">
    <source>
        <dbReference type="PIRSR" id="PIRSR603782-2"/>
    </source>
</evidence>
<sequence precursor="true">MTRRKMILFALAMLALSILIAGCGREKIKNAKNWPVDSFEYTDQNGEPLSLDDLKGKVWVANFIFTSCETVCPPMTANMARLQQKIREEGLKNVELVSFSVDPEVDTPEKLKEYAAKFTEDQSDWHFLTGYAQKHIEQFAKDVFKTHVYKPKNDDQVIHGTDFYLVNQKGVIVKYYDGLDVPYDEILHDIKVLLNE</sequence>
<accession>A0A420VFN5</accession>
<feature type="binding site" evidence="3">
    <location>
        <position position="72"/>
    </location>
    <ligand>
        <name>Cu cation</name>
        <dbReference type="ChEBI" id="CHEBI:23378"/>
    </ligand>
</feature>
<keyword evidence="4" id="KW-1015">Disulfide bond</keyword>
<dbReference type="PROSITE" id="PS51257">
    <property type="entry name" value="PROKAR_LIPOPROTEIN"/>
    <property type="match status" value="1"/>
</dbReference>
<dbReference type="GO" id="GO:0046872">
    <property type="term" value="F:metal ion binding"/>
    <property type="evidence" value="ECO:0007669"/>
    <property type="project" value="UniProtKB-KW"/>
</dbReference>
<proteinExistence type="inferred from homology"/>
<dbReference type="InterPro" id="IPR036249">
    <property type="entry name" value="Thioredoxin-like_sf"/>
</dbReference>
<dbReference type="Gene3D" id="3.40.30.10">
    <property type="entry name" value="Glutaredoxin"/>
    <property type="match status" value="1"/>
</dbReference>
<organism evidence="6 7">
    <name type="scientific">Caldibacillus debilis GB1</name>
    <dbReference type="NCBI Taxonomy" id="1339248"/>
    <lineage>
        <taxon>Bacteria</taxon>
        <taxon>Bacillati</taxon>
        <taxon>Bacillota</taxon>
        <taxon>Bacilli</taxon>
        <taxon>Bacillales</taxon>
        <taxon>Bacillaceae</taxon>
        <taxon>Caldibacillus</taxon>
    </lineage>
</organism>
<dbReference type="CDD" id="cd02968">
    <property type="entry name" value="SCO"/>
    <property type="match status" value="1"/>
</dbReference>
<dbReference type="InterPro" id="IPR003782">
    <property type="entry name" value="SCO1/SenC"/>
</dbReference>
<dbReference type="Pfam" id="PF02630">
    <property type="entry name" value="SCO1-SenC"/>
    <property type="match status" value="1"/>
</dbReference>
<evidence type="ECO:0000256" key="1">
    <source>
        <dbReference type="ARBA" id="ARBA00010996"/>
    </source>
</evidence>
<keyword evidence="3" id="KW-0479">Metal-binding</keyword>
<keyword evidence="2 3" id="KW-0186">Copper</keyword>
<dbReference type="PROSITE" id="PS51352">
    <property type="entry name" value="THIOREDOXIN_2"/>
    <property type="match status" value="1"/>
</dbReference>
<dbReference type="SUPFAM" id="SSF52833">
    <property type="entry name" value="Thioredoxin-like"/>
    <property type="match status" value="1"/>
</dbReference>
<comment type="similarity">
    <text evidence="1">Belongs to the SCO1/2 family.</text>
</comment>
<evidence type="ECO:0000259" key="5">
    <source>
        <dbReference type="PROSITE" id="PS51352"/>
    </source>
</evidence>
<evidence type="ECO:0000256" key="3">
    <source>
        <dbReference type="PIRSR" id="PIRSR603782-1"/>
    </source>
</evidence>
<feature type="binding site" evidence="3">
    <location>
        <position position="68"/>
    </location>
    <ligand>
        <name>Cu cation</name>
        <dbReference type="ChEBI" id="CHEBI:23378"/>
    </ligand>
</feature>
<evidence type="ECO:0000313" key="7">
    <source>
        <dbReference type="Proteomes" id="UP000286235"/>
    </source>
</evidence>
<feature type="domain" description="Thioredoxin" evidence="5">
    <location>
        <begin position="30"/>
        <end position="195"/>
    </location>
</feature>
<protein>
    <recommendedName>
        <fullName evidence="5">Thioredoxin domain-containing protein</fullName>
    </recommendedName>
</protein>
<gene>
    <name evidence="6" type="ORF">Cdeb_00939</name>
</gene>
<dbReference type="AlphaFoldDB" id="A0A420VFN5"/>
<dbReference type="InterPro" id="IPR013766">
    <property type="entry name" value="Thioredoxin_domain"/>
</dbReference>
<dbReference type="EMBL" id="AZRV01000023">
    <property type="protein sequence ID" value="RKO62203.1"/>
    <property type="molecule type" value="Genomic_DNA"/>
</dbReference>
<dbReference type="PANTHER" id="PTHR12151:SF25">
    <property type="entry name" value="LINALOOL DEHYDRATASE_ISOMERASE DOMAIN-CONTAINING PROTEIN"/>
    <property type="match status" value="1"/>
</dbReference>
<feature type="disulfide bond" description="Redox-active" evidence="4">
    <location>
        <begin position="68"/>
        <end position="72"/>
    </location>
</feature>
<reference evidence="6 7" key="1">
    <citation type="submission" date="2013-12" db="EMBL/GenBank/DDBJ databases">
        <title>Genome and proteome characterization of Caldibacillus debilis GB1 derived from a cellulolytic aero-tolerant co-culture.</title>
        <authorList>
            <person name="Wushke S.T."/>
            <person name="Zhang X."/>
            <person name="Fristensky B."/>
            <person name="Wilkins J.A."/>
            <person name="Levin D.B."/>
            <person name="Sparling R."/>
        </authorList>
    </citation>
    <scope>NUCLEOTIDE SEQUENCE [LARGE SCALE GENOMIC DNA]</scope>
    <source>
        <strain evidence="6 7">GB1</strain>
    </source>
</reference>
<dbReference type="Proteomes" id="UP000286235">
    <property type="component" value="Unassembled WGS sequence"/>
</dbReference>
<evidence type="ECO:0000313" key="6">
    <source>
        <dbReference type="EMBL" id="RKO62203.1"/>
    </source>
</evidence>
<comment type="caution">
    <text evidence="6">The sequence shown here is derived from an EMBL/GenBank/DDBJ whole genome shotgun (WGS) entry which is preliminary data.</text>
</comment>
<name>A0A420VFN5_9BACI</name>
<feature type="binding site" evidence="3">
    <location>
        <position position="159"/>
    </location>
    <ligand>
        <name>Cu cation</name>
        <dbReference type="ChEBI" id="CHEBI:23378"/>
    </ligand>
</feature>
<dbReference type="PANTHER" id="PTHR12151">
    <property type="entry name" value="ELECTRON TRANSPORT PROTIN SCO1/SENC FAMILY MEMBER"/>
    <property type="match status" value="1"/>
</dbReference>
<keyword evidence="7" id="KW-1185">Reference proteome</keyword>